<keyword evidence="4 11" id="KW-0808">Transferase</keyword>
<protein>
    <recommendedName>
        <fullName evidence="3">2-amino-4-hydroxy-6-hydroxymethyldihydropteridine diphosphokinase</fullName>
        <ecNumber evidence="3">2.7.6.3</ecNumber>
    </recommendedName>
</protein>
<evidence type="ECO:0000256" key="6">
    <source>
        <dbReference type="ARBA" id="ARBA00022777"/>
    </source>
</evidence>
<evidence type="ECO:0000256" key="7">
    <source>
        <dbReference type="ARBA" id="ARBA00022840"/>
    </source>
</evidence>
<dbReference type="SUPFAM" id="SSF55083">
    <property type="entry name" value="6-hydroxymethyl-7,8-dihydropterin pyrophosphokinase, HPPK"/>
    <property type="match status" value="1"/>
</dbReference>
<evidence type="ECO:0000256" key="3">
    <source>
        <dbReference type="ARBA" id="ARBA00013253"/>
    </source>
</evidence>
<keyword evidence="6 11" id="KW-0418">Kinase</keyword>
<feature type="domain" description="7,8-dihydro-6-hydroxymethylpterin-pyrophosphokinase" evidence="10">
    <location>
        <begin position="121"/>
        <end position="132"/>
    </location>
</feature>
<sequence length="204" mass="22377">MTASDHKASAHQPDQMPDRTATGGHMLVSHRVVLSLGSNLGDRLDNLQEAVDALFDAPGLDYVAMSPVYETAPFAPPGEELPEQGDYLNIVLVADTRLPPENLLERVLNIENSMRRVREVRWGPRTLDIDIVIFGDVVLDEPDLTLPHPRAHQRAFVLVPWADIEPDVLLGDHGRVGDLAAAAVREGGPDAVRRRDDLTLQPPA</sequence>
<evidence type="ECO:0000256" key="5">
    <source>
        <dbReference type="ARBA" id="ARBA00022741"/>
    </source>
</evidence>
<evidence type="ECO:0000256" key="9">
    <source>
        <dbReference type="SAM" id="MobiDB-lite"/>
    </source>
</evidence>
<gene>
    <name evidence="11" type="primary">folK</name>
    <name evidence="11" type="ORF">DZF91_36625</name>
</gene>
<dbReference type="InterPro" id="IPR035907">
    <property type="entry name" value="Hppk_sf"/>
</dbReference>
<dbReference type="PANTHER" id="PTHR43071">
    <property type="entry name" value="2-AMINO-4-HYDROXY-6-HYDROXYMETHYLDIHYDROPTERIDINE PYROPHOSPHOKINASE"/>
    <property type="match status" value="1"/>
</dbReference>
<keyword evidence="7" id="KW-0067">ATP-binding</keyword>
<evidence type="ECO:0000259" key="10">
    <source>
        <dbReference type="PROSITE" id="PS00794"/>
    </source>
</evidence>
<evidence type="ECO:0000313" key="12">
    <source>
        <dbReference type="Proteomes" id="UP000261811"/>
    </source>
</evidence>
<comment type="catalytic activity">
    <reaction evidence="1">
        <text>6-hydroxymethyl-7,8-dihydropterin + ATP = (7,8-dihydropterin-6-yl)methyl diphosphate + AMP + H(+)</text>
        <dbReference type="Rhea" id="RHEA:11412"/>
        <dbReference type="ChEBI" id="CHEBI:15378"/>
        <dbReference type="ChEBI" id="CHEBI:30616"/>
        <dbReference type="ChEBI" id="CHEBI:44841"/>
        <dbReference type="ChEBI" id="CHEBI:72950"/>
        <dbReference type="ChEBI" id="CHEBI:456215"/>
        <dbReference type="EC" id="2.7.6.3"/>
    </reaction>
</comment>
<dbReference type="RefSeq" id="WP_117361613.1">
    <property type="nucleotide sequence ID" value="NZ_QURH01001037.1"/>
</dbReference>
<dbReference type="GO" id="GO:0005524">
    <property type="term" value="F:ATP binding"/>
    <property type="evidence" value="ECO:0007669"/>
    <property type="project" value="UniProtKB-KW"/>
</dbReference>
<dbReference type="GO" id="GO:0003848">
    <property type="term" value="F:2-amino-4-hydroxy-6-hydroxymethyldihydropteridine diphosphokinase activity"/>
    <property type="evidence" value="ECO:0007669"/>
    <property type="project" value="UniProtKB-EC"/>
</dbReference>
<dbReference type="NCBIfam" id="TIGR01498">
    <property type="entry name" value="folK"/>
    <property type="match status" value="1"/>
</dbReference>
<dbReference type="EMBL" id="QURH01001037">
    <property type="protein sequence ID" value="RFU36720.1"/>
    <property type="molecule type" value="Genomic_DNA"/>
</dbReference>
<evidence type="ECO:0000256" key="1">
    <source>
        <dbReference type="ARBA" id="ARBA00000198"/>
    </source>
</evidence>
<organism evidence="11 12">
    <name type="scientific">Actinomadura logoneensis</name>
    <dbReference type="NCBI Taxonomy" id="2293572"/>
    <lineage>
        <taxon>Bacteria</taxon>
        <taxon>Bacillati</taxon>
        <taxon>Actinomycetota</taxon>
        <taxon>Actinomycetes</taxon>
        <taxon>Streptosporangiales</taxon>
        <taxon>Thermomonosporaceae</taxon>
        <taxon>Actinomadura</taxon>
    </lineage>
</organism>
<evidence type="ECO:0000313" key="11">
    <source>
        <dbReference type="EMBL" id="RFU36720.1"/>
    </source>
</evidence>
<dbReference type="Proteomes" id="UP000261811">
    <property type="component" value="Unassembled WGS sequence"/>
</dbReference>
<keyword evidence="5" id="KW-0547">Nucleotide-binding</keyword>
<keyword evidence="12" id="KW-1185">Reference proteome</keyword>
<dbReference type="InterPro" id="IPR000550">
    <property type="entry name" value="Hppk"/>
</dbReference>
<dbReference type="UniPathway" id="UPA00077">
    <property type="reaction ID" value="UER00155"/>
</dbReference>
<dbReference type="GO" id="GO:0046654">
    <property type="term" value="P:tetrahydrofolate biosynthetic process"/>
    <property type="evidence" value="ECO:0007669"/>
    <property type="project" value="UniProtKB-UniPathway"/>
</dbReference>
<dbReference type="OrthoDB" id="9808041at2"/>
<dbReference type="AlphaFoldDB" id="A0A372J9Q3"/>
<dbReference type="Pfam" id="PF01288">
    <property type="entry name" value="HPPK"/>
    <property type="match status" value="1"/>
</dbReference>
<evidence type="ECO:0000256" key="4">
    <source>
        <dbReference type="ARBA" id="ARBA00022679"/>
    </source>
</evidence>
<proteinExistence type="predicted"/>
<dbReference type="Gene3D" id="3.30.70.560">
    <property type="entry name" value="7,8-Dihydro-6-hydroxymethylpterin-pyrophosphokinase HPPK"/>
    <property type="match status" value="1"/>
</dbReference>
<evidence type="ECO:0000256" key="2">
    <source>
        <dbReference type="ARBA" id="ARBA00005051"/>
    </source>
</evidence>
<dbReference type="PROSITE" id="PS00794">
    <property type="entry name" value="HPPK"/>
    <property type="match status" value="1"/>
</dbReference>
<accession>A0A372J9Q3</accession>
<keyword evidence="8" id="KW-0289">Folate biosynthesis</keyword>
<dbReference type="GO" id="GO:0016301">
    <property type="term" value="F:kinase activity"/>
    <property type="evidence" value="ECO:0007669"/>
    <property type="project" value="UniProtKB-KW"/>
</dbReference>
<feature type="region of interest" description="Disordered" evidence="9">
    <location>
        <begin position="1"/>
        <end position="22"/>
    </location>
</feature>
<dbReference type="PANTHER" id="PTHR43071:SF1">
    <property type="entry name" value="2-AMINO-4-HYDROXY-6-HYDROXYMETHYLDIHYDROPTERIDINE PYROPHOSPHOKINASE"/>
    <property type="match status" value="1"/>
</dbReference>
<dbReference type="GO" id="GO:0046656">
    <property type="term" value="P:folic acid biosynthetic process"/>
    <property type="evidence" value="ECO:0007669"/>
    <property type="project" value="UniProtKB-KW"/>
</dbReference>
<name>A0A372J9Q3_9ACTN</name>
<reference evidence="11 12" key="1">
    <citation type="submission" date="2018-08" db="EMBL/GenBank/DDBJ databases">
        <title>Actinomadura jelena sp. nov., a novel Actinomycete isolated from soil in Chad.</title>
        <authorList>
            <person name="Shi L."/>
        </authorList>
    </citation>
    <scope>NUCLEOTIDE SEQUENCE [LARGE SCALE GENOMIC DNA]</scope>
    <source>
        <strain evidence="11 12">NEAU-G17</strain>
    </source>
</reference>
<dbReference type="EC" id="2.7.6.3" evidence="3"/>
<evidence type="ECO:0000256" key="8">
    <source>
        <dbReference type="ARBA" id="ARBA00022909"/>
    </source>
</evidence>
<dbReference type="CDD" id="cd00483">
    <property type="entry name" value="HPPK"/>
    <property type="match status" value="1"/>
</dbReference>
<comment type="caution">
    <text evidence="11">The sequence shown here is derived from an EMBL/GenBank/DDBJ whole genome shotgun (WGS) entry which is preliminary data.</text>
</comment>
<comment type="pathway">
    <text evidence="2">Cofactor biosynthesis; tetrahydrofolate biosynthesis; 2-amino-4-hydroxy-6-hydroxymethyl-7,8-dihydropteridine diphosphate from 7,8-dihydroneopterin triphosphate: step 4/4.</text>
</comment>